<dbReference type="EMBL" id="CAJVAP010000026">
    <property type="protein sequence ID" value="CAG7617091.1"/>
    <property type="molecule type" value="Genomic_DNA"/>
</dbReference>
<reference evidence="6" key="1">
    <citation type="submission" date="2021-06" db="EMBL/GenBank/DDBJ databases">
        <authorList>
            <person name="Criscuolo A."/>
        </authorList>
    </citation>
    <scope>NUCLEOTIDE SEQUENCE</scope>
    <source>
        <strain evidence="6">CIP111803</strain>
    </source>
</reference>
<accession>A0A916NPS4</accession>
<dbReference type="PANTHER" id="PTHR43179">
    <property type="entry name" value="RHAMNOSYLTRANSFERASE WBBL"/>
    <property type="match status" value="1"/>
</dbReference>
<feature type="domain" description="Glycosyltransferase 2-like" evidence="5">
    <location>
        <begin position="48"/>
        <end position="152"/>
    </location>
</feature>
<dbReference type="PANTHER" id="PTHR43179:SF12">
    <property type="entry name" value="GALACTOFURANOSYLTRANSFERASE GLFT2"/>
    <property type="match status" value="1"/>
</dbReference>
<keyword evidence="7" id="KW-1185">Reference proteome</keyword>
<dbReference type="InterPro" id="IPR001173">
    <property type="entry name" value="Glyco_trans_2-like"/>
</dbReference>
<evidence type="ECO:0000256" key="2">
    <source>
        <dbReference type="ARBA" id="ARBA00022676"/>
    </source>
</evidence>
<keyword evidence="2" id="KW-0328">Glycosyltransferase</keyword>
<protein>
    <recommendedName>
        <fullName evidence="5">Glycosyltransferase 2-like domain-containing protein</fullName>
    </recommendedName>
</protein>
<dbReference type="CDD" id="cd04185">
    <property type="entry name" value="GT_2_like_b"/>
    <property type="match status" value="1"/>
</dbReference>
<gene>
    <name evidence="6" type="ORF">LEUCIP111803_02061</name>
</gene>
<keyword evidence="3" id="KW-0808">Transferase</keyword>
<dbReference type="Proteomes" id="UP000693892">
    <property type="component" value="Unassembled WGS sequence"/>
</dbReference>
<dbReference type="Pfam" id="PF00535">
    <property type="entry name" value="Glycos_transf_2"/>
    <property type="match status" value="1"/>
</dbReference>
<evidence type="ECO:0000259" key="5">
    <source>
        <dbReference type="Pfam" id="PF00535"/>
    </source>
</evidence>
<name>A0A916NPS4_9MICO</name>
<proteinExistence type="inferred from homology"/>
<evidence type="ECO:0000256" key="1">
    <source>
        <dbReference type="ARBA" id="ARBA00006739"/>
    </source>
</evidence>
<comment type="similarity">
    <text evidence="1">Belongs to the glycosyltransferase 2 family.</text>
</comment>
<organism evidence="6 7">
    <name type="scientific">Leucobacter soli</name>
    <dbReference type="NCBI Taxonomy" id="2812850"/>
    <lineage>
        <taxon>Bacteria</taxon>
        <taxon>Bacillati</taxon>
        <taxon>Actinomycetota</taxon>
        <taxon>Actinomycetes</taxon>
        <taxon>Micrococcales</taxon>
        <taxon>Microbacteriaceae</taxon>
        <taxon>Leucobacter</taxon>
    </lineage>
</organism>
<evidence type="ECO:0000256" key="4">
    <source>
        <dbReference type="SAM" id="MobiDB-lite"/>
    </source>
</evidence>
<dbReference type="GO" id="GO:0016757">
    <property type="term" value="F:glycosyltransferase activity"/>
    <property type="evidence" value="ECO:0007669"/>
    <property type="project" value="UniProtKB-KW"/>
</dbReference>
<dbReference type="AlphaFoldDB" id="A0A916NPS4"/>
<comment type="caution">
    <text evidence="6">The sequence shown here is derived from an EMBL/GenBank/DDBJ whole genome shotgun (WGS) entry which is preliminary data.</text>
</comment>
<dbReference type="RefSeq" id="WP_236022097.1">
    <property type="nucleotide sequence ID" value="NZ_CAJVAP010000026.1"/>
</dbReference>
<evidence type="ECO:0000256" key="3">
    <source>
        <dbReference type="ARBA" id="ARBA00022679"/>
    </source>
</evidence>
<evidence type="ECO:0000313" key="7">
    <source>
        <dbReference type="Proteomes" id="UP000693892"/>
    </source>
</evidence>
<sequence>MAQMNTARTNAAPAHGVQTDGVQTDGVQADAARAGTPPTHAAPRVAAVIVTFNRLEKLKNVISAIEAQTTAPAHLVIVDNASTDGTGDYLATLETALPLEVVSLPENTGGAGGFSAGMRRGYELGADFVWVMDDDGYPRPDALALLVDGIGEASEALGHAVPFACSVVLFTDGEICEMNNPVPTWDWGRLLVKGRRIVLVERCSFVSVLIPRWALERYGLPFKEYFIWFDDAEYTLRISREGAGVQVLDSVTVHDMGVNQGVNWGMVDASNAWKFAYGARNEGSYRRHHRSLAHFAVFAAQVVVGMRRGGVPRKLRRRIHRALRAGFFFDPPIDRVA</sequence>
<feature type="region of interest" description="Disordered" evidence="4">
    <location>
        <begin position="1"/>
        <end position="21"/>
    </location>
</feature>
<evidence type="ECO:0000313" key="6">
    <source>
        <dbReference type="EMBL" id="CAG7617091.1"/>
    </source>
</evidence>